<keyword evidence="4" id="KW-1185">Reference proteome</keyword>
<reference evidence="3" key="1">
    <citation type="submission" date="2023-03" db="EMBL/GenBank/DDBJ databases">
        <title>Massive genome expansion in bonnet fungi (Mycena s.s.) driven by repeated elements and novel gene families across ecological guilds.</title>
        <authorList>
            <consortium name="Lawrence Berkeley National Laboratory"/>
            <person name="Harder C.B."/>
            <person name="Miyauchi S."/>
            <person name="Viragh M."/>
            <person name="Kuo A."/>
            <person name="Thoen E."/>
            <person name="Andreopoulos B."/>
            <person name="Lu D."/>
            <person name="Skrede I."/>
            <person name="Drula E."/>
            <person name="Henrissat B."/>
            <person name="Morin E."/>
            <person name="Kohler A."/>
            <person name="Barry K."/>
            <person name="LaButti K."/>
            <person name="Morin E."/>
            <person name="Salamov A."/>
            <person name="Lipzen A."/>
            <person name="Mereny Z."/>
            <person name="Hegedus B."/>
            <person name="Baldrian P."/>
            <person name="Stursova M."/>
            <person name="Weitz H."/>
            <person name="Taylor A."/>
            <person name="Grigoriev I.V."/>
            <person name="Nagy L.G."/>
            <person name="Martin F."/>
            <person name="Kauserud H."/>
        </authorList>
    </citation>
    <scope>NUCLEOTIDE SEQUENCE</scope>
    <source>
        <strain evidence="3">CBHHK002</strain>
    </source>
</reference>
<dbReference type="AlphaFoldDB" id="A0AAD7ANT8"/>
<dbReference type="Proteomes" id="UP001218218">
    <property type="component" value="Unassembled WGS sequence"/>
</dbReference>
<dbReference type="InterPro" id="IPR002654">
    <property type="entry name" value="Glyco_trans_25"/>
</dbReference>
<name>A0AAD7ANT8_9AGAR</name>
<feature type="region of interest" description="Disordered" evidence="1">
    <location>
        <begin position="143"/>
        <end position="163"/>
    </location>
</feature>
<comment type="caution">
    <text evidence="3">The sequence shown here is derived from an EMBL/GenBank/DDBJ whole genome shotgun (WGS) entry which is preliminary data.</text>
</comment>
<organism evidence="3 4">
    <name type="scientific">Mycena albidolilacea</name>
    <dbReference type="NCBI Taxonomy" id="1033008"/>
    <lineage>
        <taxon>Eukaryota</taxon>
        <taxon>Fungi</taxon>
        <taxon>Dikarya</taxon>
        <taxon>Basidiomycota</taxon>
        <taxon>Agaricomycotina</taxon>
        <taxon>Agaricomycetes</taxon>
        <taxon>Agaricomycetidae</taxon>
        <taxon>Agaricales</taxon>
        <taxon>Marasmiineae</taxon>
        <taxon>Mycenaceae</taxon>
        <taxon>Mycena</taxon>
    </lineage>
</organism>
<evidence type="ECO:0000313" key="4">
    <source>
        <dbReference type="Proteomes" id="UP001218218"/>
    </source>
</evidence>
<protein>
    <recommendedName>
        <fullName evidence="2">Glycosyl transferase family 25 domain-containing protein</fullName>
    </recommendedName>
</protein>
<accession>A0AAD7ANT8</accession>
<feature type="domain" description="Glycosyl transferase family 25" evidence="2">
    <location>
        <begin position="187"/>
        <end position="303"/>
    </location>
</feature>
<sequence length="372" mass="41167">MSPASSRSFAIIIGATIILIIYTHAGLSFTPGLSFSPISFGLGTSLDQRRGADEVLPVPSRTYVISLPHRVDRYEDMERLRTRLGVRWTYVVAEDSRSPLVARIMSQVRSLRQEELKMKEYAPNSSFKLPFEWPTPDVAVSRASFPESLPEAPPSSGPADEPDPELPLTCATENLTLVPYSSRLPEYKILSLSRIACWHSHLSVIQRVSTHRPNEVALILEDDVDMEEDITERLTAIWSLLPSDWDIIFLGHCWSNESYHPPLGLSSSSDLSSSVSTRLHPSYAPLCTHAYALSPTGAQRLLLDLTYPRFAYSRAIDHALAWVVQSGRLNAFSVVPSVIVQRKIGNSDVGMGKGSGWRDRLVKGVHVDGGSS</sequence>
<dbReference type="Pfam" id="PF01755">
    <property type="entry name" value="Glyco_transf_25"/>
    <property type="match status" value="1"/>
</dbReference>
<evidence type="ECO:0000256" key="1">
    <source>
        <dbReference type="SAM" id="MobiDB-lite"/>
    </source>
</evidence>
<evidence type="ECO:0000259" key="2">
    <source>
        <dbReference type="Pfam" id="PF01755"/>
    </source>
</evidence>
<proteinExistence type="predicted"/>
<dbReference type="EMBL" id="JARIHO010000004">
    <property type="protein sequence ID" value="KAJ7362959.1"/>
    <property type="molecule type" value="Genomic_DNA"/>
</dbReference>
<evidence type="ECO:0000313" key="3">
    <source>
        <dbReference type="EMBL" id="KAJ7362959.1"/>
    </source>
</evidence>
<gene>
    <name evidence="3" type="ORF">DFH08DRAFT_1025500</name>
</gene>